<gene>
    <name evidence="2" type="ORF">EYF80_024156</name>
</gene>
<dbReference type="EMBL" id="SRLO01000232">
    <property type="protein sequence ID" value="TNN65627.1"/>
    <property type="molecule type" value="Genomic_DNA"/>
</dbReference>
<comment type="caution">
    <text evidence="2">The sequence shown here is derived from an EMBL/GenBank/DDBJ whole genome shotgun (WGS) entry which is preliminary data.</text>
</comment>
<proteinExistence type="predicted"/>
<reference evidence="2 3" key="1">
    <citation type="submission" date="2019-03" db="EMBL/GenBank/DDBJ databases">
        <title>First draft genome of Liparis tanakae, snailfish: a comprehensive survey of snailfish specific genes.</title>
        <authorList>
            <person name="Kim W."/>
            <person name="Song I."/>
            <person name="Jeong J.-H."/>
            <person name="Kim D."/>
            <person name="Kim S."/>
            <person name="Ryu S."/>
            <person name="Song J.Y."/>
            <person name="Lee S.K."/>
        </authorList>
    </citation>
    <scope>NUCLEOTIDE SEQUENCE [LARGE SCALE GENOMIC DNA]</scope>
    <source>
        <tissue evidence="2">Muscle</tissue>
    </source>
</reference>
<dbReference type="AlphaFoldDB" id="A0A4Z2HIM6"/>
<evidence type="ECO:0000313" key="2">
    <source>
        <dbReference type="EMBL" id="TNN65627.1"/>
    </source>
</evidence>
<accession>A0A4Z2HIM6</accession>
<name>A0A4Z2HIM6_9TELE</name>
<dbReference type="Proteomes" id="UP000314294">
    <property type="component" value="Unassembled WGS sequence"/>
</dbReference>
<evidence type="ECO:0000256" key="1">
    <source>
        <dbReference type="SAM" id="MobiDB-lite"/>
    </source>
</evidence>
<sequence length="78" mass="8780">MRGSEGGEEGERGGGGLWRATISHLHPRENSPLLNVNNYPSEDDTVWMKLLLRHTRTPAHEEEKEEKEEETHACAKSG</sequence>
<feature type="compositionally biased region" description="Basic and acidic residues" evidence="1">
    <location>
        <begin position="69"/>
        <end position="78"/>
    </location>
</feature>
<protein>
    <submittedName>
        <fullName evidence="2">Uncharacterized protein</fullName>
    </submittedName>
</protein>
<organism evidence="2 3">
    <name type="scientific">Liparis tanakae</name>
    <name type="common">Tanaka's snailfish</name>
    <dbReference type="NCBI Taxonomy" id="230148"/>
    <lineage>
        <taxon>Eukaryota</taxon>
        <taxon>Metazoa</taxon>
        <taxon>Chordata</taxon>
        <taxon>Craniata</taxon>
        <taxon>Vertebrata</taxon>
        <taxon>Euteleostomi</taxon>
        <taxon>Actinopterygii</taxon>
        <taxon>Neopterygii</taxon>
        <taxon>Teleostei</taxon>
        <taxon>Neoteleostei</taxon>
        <taxon>Acanthomorphata</taxon>
        <taxon>Eupercaria</taxon>
        <taxon>Perciformes</taxon>
        <taxon>Cottioidei</taxon>
        <taxon>Cottales</taxon>
        <taxon>Liparidae</taxon>
        <taxon>Liparis</taxon>
    </lineage>
</organism>
<evidence type="ECO:0000313" key="3">
    <source>
        <dbReference type="Proteomes" id="UP000314294"/>
    </source>
</evidence>
<keyword evidence="3" id="KW-1185">Reference proteome</keyword>
<feature type="region of interest" description="Disordered" evidence="1">
    <location>
        <begin position="56"/>
        <end position="78"/>
    </location>
</feature>